<comment type="caution">
    <text evidence="2">The sequence shown here is derived from an EMBL/GenBank/DDBJ whole genome shotgun (WGS) entry which is preliminary data.</text>
</comment>
<keyword evidence="2" id="KW-0808">Transferase</keyword>
<dbReference type="Proteomes" id="UP000020938">
    <property type="component" value="Unassembled WGS sequence"/>
</dbReference>
<sequence length="254" mass="29277">MKISIITVTYNSEKTINDTIQSVLTQSYSNIEYIIIDGKSNDSTLEIIKEYLPLFNGRLKYISEKDSGIYDAMNKGIKLASGDIIGIINSDDFYKSNNVIASVANAFNDNSIEVVFGNIQFVNPNNKIRIVRKYSGKGFRPWMFRWGIMPPHPSFFTRKSCYEKYGMYNSTFNISGDYDLMVRFLLVKKLKYKYMDLDMVIMRLGGASTKSIRSLLINNNYNVIRACRENGVYTNIFMVSLRYIKKISELIFKV</sequence>
<dbReference type="PANTHER" id="PTHR22916:SF3">
    <property type="entry name" value="UDP-GLCNAC:BETAGAL BETA-1,3-N-ACETYLGLUCOSAMINYLTRANSFERASE-LIKE PROTEIN 1"/>
    <property type="match status" value="1"/>
</dbReference>
<dbReference type="PANTHER" id="PTHR22916">
    <property type="entry name" value="GLYCOSYLTRANSFERASE"/>
    <property type="match status" value="1"/>
</dbReference>
<evidence type="ECO:0000313" key="3">
    <source>
        <dbReference type="Proteomes" id="UP000020938"/>
    </source>
</evidence>
<feature type="domain" description="Glycosyltransferase 2-like" evidence="1">
    <location>
        <begin position="4"/>
        <end position="133"/>
    </location>
</feature>
<protein>
    <submittedName>
        <fullName evidence="2">Glycosyl transferase 2 family protein</fullName>
    </submittedName>
</protein>
<evidence type="ECO:0000259" key="1">
    <source>
        <dbReference type="Pfam" id="PF00535"/>
    </source>
</evidence>
<dbReference type="PATRIC" id="fig|1339314.3.peg.1738"/>
<dbReference type="CDD" id="cd06433">
    <property type="entry name" value="GT_2_WfgS_like"/>
    <property type="match status" value="1"/>
</dbReference>
<dbReference type="EMBL" id="JGDS01000044">
    <property type="protein sequence ID" value="EXZ74037.1"/>
    <property type="molecule type" value="Genomic_DNA"/>
</dbReference>
<dbReference type="SUPFAM" id="SSF53448">
    <property type="entry name" value="Nucleotide-diphospho-sugar transferases"/>
    <property type="match status" value="1"/>
</dbReference>
<evidence type="ECO:0000313" key="2">
    <source>
        <dbReference type="EMBL" id="EXZ74037.1"/>
    </source>
</evidence>
<dbReference type="InterPro" id="IPR029044">
    <property type="entry name" value="Nucleotide-diphossugar_trans"/>
</dbReference>
<gene>
    <name evidence="2" type="ORF">M123_1522</name>
</gene>
<proteinExistence type="predicted"/>
<dbReference type="RefSeq" id="WP_032591675.1">
    <property type="nucleotide sequence ID" value="NZ_JGDS01000044.1"/>
</dbReference>
<dbReference type="AlphaFoldDB" id="A0A016BZC0"/>
<dbReference type="GO" id="GO:0016758">
    <property type="term" value="F:hexosyltransferase activity"/>
    <property type="evidence" value="ECO:0007669"/>
    <property type="project" value="UniProtKB-ARBA"/>
</dbReference>
<accession>A0A016BZC0</accession>
<dbReference type="InterPro" id="IPR001173">
    <property type="entry name" value="Glyco_trans_2-like"/>
</dbReference>
<organism evidence="2 3">
    <name type="scientific">Bacteroides fragilis str. 3976T8</name>
    <dbReference type="NCBI Taxonomy" id="1339314"/>
    <lineage>
        <taxon>Bacteria</taxon>
        <taxon>Pseudomonadati</taxon>
        <taxon>Bacteroidota</taxon>
        <taxon>Bacteroidia</taxon>
        <taxon>Bacteroidales</taxon>
        <taxon>Bacteroidaceae</taxon>
        <taxon>Bacteroides</taxon>
    </lineage>
</organism>
<name>A0A016BZC0_BACFG</name>
<reference evidence="2 3" key="1">
    <citation type="submission" date="2014-02" db="EMBL/GenBank/DDBJ databases">
        <authorList>
            <person name="Sears C."/>
            <person name="Carroll K."/>
            <person name="Sack B.R."/>
            <person name="Qadri F."/>
            <person name="Myers L.L."/>
            <person name="Chung G.-T."/>
            <person name="Escheverria P."/>
            <person name="Fraser C.M."/>
            <person name="Sadzewicz L."/>
            <person name="Shefchek K.A."/>
            <person name="Tallon L."/>
            <person name="Das S.P."/>
            <person name="Daugherty S."/>
            <person name="Mongodin E.F."/>
        </authorList>
    </citation>
    <scope>NUCLEOTIDE SEQUENCE [LARGE SCALE GENOMIC DNA]</scope>
    <source>
        <strain evidence="2 3">3976T8</strain>
    </source>
</reference>
<dbReference type="Gene3D" id="3.90.550.10">
    <property type="entry name" value="Spore Coat Polysaccharide Biosynthesis Protein SpsA, Chain A"/>
    <property type="match status" value="1"/>
</dbReference>
<dbReference type="Pfam" id="PF00535">
    <property type="entry name" value="Glycos_transf_2"/>
    <property type="match status" value="1"/>
</dbReference>